<dbReference type="RefSeq" id="WP_227323429.1">
    <property type="nucleotide sequence ID" value="NZ_JAESVB010000017.1"/>
</dbReference>
<keyword evidence="3 6" id="KW-0812">Transmembrane</keyword>
<dbReference type="EMBL" id="JAESVB010000017">
    <property type="protein sequence ID" value="MCB8877781.1"/>
    <property type="molecule type" value="Genomic_DNA"/>
</dbReference>
<evidence type="ECO:0000313" key="8">
    <source>
        <dbReference type="Proteomes" id="UP000708298"/>
    </source>
</evidence>
<protein>
    <submittedName>
        <fullName evidence="7">ABC transporter permease</fullName>
    </submittedName>
</protein>
<evidence type="ECO:0000256" key="6">
    <source>
        <dbReference type="SAM" id="Phobius"/>
    </source>
</evidence>
<gene>
    <name evidence="7" type="ORF">ASILVAE211_21480</name>
</gene>
<evidence type="ECO:0000256" key="1">
    <source>
        <dbReference type="ARBA" id="ARBA00004651"/>
    </source>
</evidence>
<evidence type="ECO:0000256" key="3">
    <source>
        <dbReference type="ARBA" id="ARBA00022692"/>
    </source>
</evidence>
<dbReference type="AlphaFoldDB" id="A0A963YVQ5"/>
<dbReference type="CDD" id="cd06579">
    <property type="entry name" value="TM_PBP1_transp_AraH_like"/>
    <property type="match status" value="1"/>
</dbReference>
<comment type="subcellular location">
    <subcellularLocation>
        <location evidence="1">Cell membrane</location>
        <topology evidence="1">Multi-pass membrane protein</topology>
    </subcellularLocation>
</comment>
<keyword evidence="5 6" id="KW-0472">Membrane</keyword>
<accession>A0A963YVQ5</accession>
<name>A0A963YVQ5_9PROT</name>
<reference evidence="7" key="2">
    <citation type="submission" date="2021-01" db="EMBL/GenBank/DDBJ databases">
        <authorList>
            <person name="Mieszkin S."/>
            <person name="Pouder E."/>
            <person name="Alain K."/>
        </authorList>
    </citation>
    <scope>NUCLEOTIDE SEQUENCE</scope>
    <source>
        <strain evidence="7">HW T2.11</strain>
    </source>
</reference>
<sequence length="340" mass="34665">MTTSAQTPVKAARGANFILARRILAVVGVQNMSLILALVLLVIFIGVQNSNFFYASNIATIGTTIAIVGVLAVVQTVVMLLGGLDISVGSQAGLTSVVSAMVFMSTGSALAGIAAALVLGLCLGLLNGIVIIYGRVNAVIATLATFAAFRGAANLISDGRAQGYTGMNHLFVFLARGDIVGVPVLIWILLVVALLVQLMLHFTDIGRNIYAVGGNAIAARLAGIPLNRYIVGCYMLVGLVAALAGILLTARTGSGQPTSGSQGLELQSITAAALGGVALQGGRGTIVGTILAVILLGVLENGLIILNVNSFWQDIAQGALLVVAVVIQQRRAGTKGVGLP</sequence>
<comment type="caution">
    <text evidence="7">The sequence shown here is derived from an EMBL/GenBank/DDBJ whole genome shotgun (WGS) entry which is preliminary data.</text>
</comment>
<dbReference type="InterPro" id="IPR001851">
    <property type="entry name" value="ABC_transp_permease"/>
</dbReference>
<evidence type="ECO:0000256" key="5">
    <source>
        <dbReference type="ARBA" id="ARBA00023136"/>
    </source>
</evidence>
<organism evidence="7 8">
    <name type="scientific">Acidisoma silvae</name>
    <dbReference type="NCBI Taxonomy" id="2802396"/>
    <lineage>
        <taxon>Bacteria</taxon>
        <taxon>Pseudomonadati</taxon>
        <taxon>Pseudomonadota</taxon>
        <taxon>Alphaproteobacteria</taxon>
        <taxon>Acetobacterales</taxon>
        <taxon>Acidocellaceae</taxon>
        <taxon>Acidisoma</taxon>
    </lineage>
</organism>
<dbReference type="Pfam" id="PF02653">
    <property type="entry name" value="BPD_transp_2"/>
    <property type="match status" value="1"/>
</dbReference>
<feature type="transmembrane region" description="Helical" evidence="6">
    <location>
        <begin position="229"/>
        <end position="250"/>
    </location>
</feature>
<dbReference type="PANTHER" id="PTHR32196:SF72">
    <property type="entry name" value="RIBOSE IMPORT PERMEASE PROTEIN RBSC"/>
    <property type="match status" value="1"/>
</dbReference>
<dbReference type="GO" id="GO:0022857">
    <property type="term" value="F:transmembrane transporter activity"/>
    <property type="evidence" value="ECO:0007669"/>
    <property type="project" value="InterPro"/>
</dbReference>
<evidence type="ECO:0000256" key="2">
    <source>
        <dbReference type="ARBA" id="ARBA00022475"/>
    </source>
</evidence>
<dbReference type="GO" id="GO:0005886">
    <property type="term" value="C:plasma membrane"/>
    <property type="evidence" value="ECO:0007669"/>
    <property type="project" value="UniProtKB-SubCell"/>
</dbReference>
<evidence type="ECO:0000313" key="7">
    <source>
        <dbReference type="EMBL" id="MCB8877781.1"/>
    </source>
</evidence>
<feature type="transmembrane region" description="Helical" evidence="6">
    <location>
        <begin position="271"/>
        <end position="299"/>
    </location>
</feature>
<keyword evidence="2" id="KW-1003">Cell membrane</keyword>
<keyword evidence="8" id="KW-1185">Reference proteome</keyword>
<feature type="transmembrane region" description="Helical" evidence="6">
    <location>
        <begin position="125"/>
        <end position="149"/>
    </location>
</feature>
<proteinExistence type="predicted"/>
<keyword evidence="4 6" id="KW-1133">Transmembrane helix</keyword>
<dbReference type="PANTHER" id="PTHR32196">
    <property type="entry name" value="ABC TRANSPORTER PERMEASE PROTEIN YPHD-RELATED-RELATED"/>
    <property type="match status" value="1"/>
</dbReference>
<evidence type="ECO:0000256" key="4">
    <source>
        <dbReference type="ARBA" id="ARBA00022989"/>
    </source>
</evidence>
<feature type="transmembrane region" description="Helical" evidence="6">
    <location>
        <begin position="170"/>
        <end position="196"/>
    </location>
</feature>
<dbReference type="Proteomes" id="UP000708298">
    <property type="component" value="Unassembled WGS sequence"/>
</dbReference>
<reference evidence="7" key="1">
    <citation type="journal article" date="2021" name="Microorganisms">
        <title>Acidisoma silvae sp. nov. and Acidisomacellulosilytica sp. nov., Two Acidophilic Bacteria Isolated from Decaying Wood, Hydrolyzing Cellulose and Producing Poly-3-hydroxybutyrate.</title>
        <authorList>
            <person name="Mieszkin S."/>
            <person name="Pouder E."/>
            <person name="Uroz S."/>
            <person name="Simon-Colin C."/>
            <person name="Alain K."/>
        </authorList>
    </citation>
    <scope>NUCLEOTIDE SEQUENCE</scope>
    <source>
        <strain evidence="7">HW T2.11</strain>
    </source>
</reference>
<feature type="transmembrane region" description="Helical" evidence="6">
    <location>
        <begin position="23"/>
        <end position="46"/>
    </location>
</feature>
<feature type="transmembrane region" description="Helical" evidence="6">
    <location>
        <begin position="58"/>
        <end position="82"/>
    </location>
</feature>